<evidence type="ECO:0000313" key="5">
    <source>
        <dbReference type="EMBL" id="GJJ09207.1"/>
    </source>
</evidence>
<dbReference type="InterPro" id="IPR010987">
    <property type="entry name" value="Glutathione-S-Trfase_C-like"/>
</dbReference>
<dbReference type="InterPro" id="IPR040079">
    <property type="entry name" value="Glutathione_S-Trfase"/>
</dbReference>
<evidence type="ECO:0000256" key="1">
    <source>
        <dbReference type="ARBA" id="ARBA00007409"/>
    </source>
</evidence>
<evidence type="ECO:0000256" key="2">
    <source>
        <dbReference type="RuleBase" id="RU003494"/>
    </source>
</evidence>
<evidence type="ECO:0000259" key="4">
    <source>
        <dbReference type="PROSITE" id="PS50405"/>
    </source>
</evidence>
<proteinExistence type="inferred from homology"/>
<dbReference type="PANTHER" id="PTHR44051">
    <property type="entry name" value="GLUTATHIONE S-TRANSFERASE-RELATED"/>
    <property type="match status" value="1"/>
</dbReference>
<sequence>MSDSHFTLYSSGTTPNPAKAAILFEELGLSYKVIHKDFGDGSNGVKAADYLKINPNGRVPSIIDHKNNDKIVWESGAVLFYLAEKYDTAGKYLGTNIDEKTEVMQWVIFQVSGMGPMQGSVNYFRHLHPVKNLDQSVYDRFTNETYRVWNVLEQRLEGREWLALDRFTVADIAVYTWLKVAPFGGLEISRFPRLEAYFNRISEFGTVKVAYEKLVAAKPA</sequence>
<feature type="domain" description="GST C-terminal" evidence="4">
    <location>
        <begin position="96"/>
        <end position="220"/>
    </location>
</feature>
<evidence type="ECO:0008006" key="7">
    <source>
        <dbReference type="Google" id="ProtNLM"/>
    </source>
</evidence>
<protein>
    <recommendedName>
        <fullName evidence="7">Glutathione S-transferase</fullName>
    </recommendedName>
</protein>
<dbReference type="SFLD" id="SFLDG00358">
    <property type="entry name" value="Main_(cytGST)"/>
    <property type="match status" value="1"/>
</dbReference>
<comment type="similarity">
    <text evidence="1 2">Belongs to the GST superfamily.</text>
</comment>
<dbReference type="SUPFAM" id="SSF52833">
    <property type="entry name" value="Thioredoxin-like"/>
    <property type="match status" value="1"/>
</dbReference>
<gene>
    <name evidence="5" type="ORF">Clacol_003429</name>
</gene>
<dbReference type="InterPro" id="IPR004045">
    <property type="entry name" value="Glutathione_S-Trfase_N"/>
</dbReference>
<dbReference type="Pfam" id="PF00043">
    <property type="entry name" value="GST_C"/>
    <property type="match status" value="1"/>
</dbReference>
<accession>A0AAV5A6S5</accession>
<dbReference type="CDD" id="cd03048">
    <property type="entry name" value="GST_N_Ure2p_like"/>
    <property type="match status" value="1"/>
</dbReference>
<dbReference type="PROSITE" id="PS50405">
    <property type="entry name" value="GST_CTER"/>
    <property type="match status" value="1"/>
</dbReference>
<organism evidence="5 6">
    <name type="scientific">Clathrus columnatus</name>
    <dbReference type="NCBI Taxonomy" id="1419009"/>
    <lineage>
        <taxon>Eukaryota</taxon>
        <taxon>Fungi</taxon>
        <taxon>Dikarya</taxon>
        <taxon>Basidiomycota</taxon>
        <taxon>Agaricomycotina</taxon>
        <taxon>Agaricomycetes</taxon>
        <taxon>Phallomycetidae</taxon>
        <taxon>Phallales</taxon>
        <taxon>Clathraceae</taxon>
        <taxon>Clathrus</taxon>
    </lineage>
</organism>
<dbReference type="AlphaFoldDB" id="A0AAV5A6S5"/>
<dbReference type="SFLD" id="SFLDG01151">
    <property type="entry name" value="Main.2:_Nu-like"/>
    <property type="match status" value="1"/>
</dbReference>
<dbReference type="PROSITE" id="PS50404">
    <property type="entry name" value="GST_NTER"/>
    <property type="match status" value="1"/>
</dbReference>
<name>A0AAV5A6S5_9AGAM</name>
<dbReference type="InterPro" id="IPR004046">
    <property type="entry name" value="GST_C"/>
</dbReference>
<dbReference type="InterPro" id="IPR036249">
    <property type="entry name" value="Thioredoxin-like_sf"/>
</dbReference>
<keyword evidence="6" id="KW-1185">Reference proteome</keyword>
<dbReference type="Proteomes" id="UP001050691">
    <property type="component" value="Unassembled WGS sequence"/>
</dbReference>
<comment type="caution">
    <text evidence="5">The sequence shown here is derived from an EMBL/GenBank/DDBJ whole genome shotgun (WGS) entry which is preliminary data.</text>
</comment>
<evidence type="ECO:0000313" key="6">
    <source>
        <dbReference type="Proteomes" id="UP001050691"/>
    </source>
</evidence>
<reference evidence="5" key="1">
    <citation type="submission" date="2021-10" db="EMBL/GenBank/DDBJ databases">
        <title>De novo Genome Assembly of Clathrus columnatus (Basidiomycota, Fungi) Using Illumina and Nanopore Sequence Data.</title>
        <authorList>
            <person name="Ogiso-Tanaka E."/>
            <person name="Itagaki H."/>
            <person name="Hosoya T."/>
            <person name="Hosaka K."/>
        </authorList>
    </citation>
    <scope>NUCLEOTIDE SEQUENCE</scope>
    <source>
        <strain evidence="5">MO-923</strain>
    </source>
</reference>
<dbReference type="InterPro" id="IPR036282">
    <property type="entry name" value="Glutathione-S-Trfase_C_sf"/>
</dbReference>
<evidence type="ECO:0000259" key="3">
    <source>
        <dbReference type="PROSITE" id="PS50404"/>
    </source>
</evidence>
<dbReference type="EMBL" id="BPWL01000004">
    <property type="protein sequence ID" value="GJJ09207.1"/>
    <property type="molecule type" value="Genomic_DNA"/>
</dbReference>
<dbReference type="SFLD" id="SFLDS00019">
    <property type="entry name" value="Glutathione_Transferase_(cytos"/>
    <property type="match status" value="1"/>
</dbReference>
<dbReference type="Pfam" id="PF02798">
    <property type="entry name" value="GST_N"/>
    <property type="match status" value="1"/>
</dbReference>
<feature type="domain" description="GST N-terminal" evidence="3">
    <location>
        <begin position="4"/>
        <end position="90"/>
    </location>
</feature>
<dbReference type="PANTHER" id="PTHR44051:SF14">
    <property type="entry name" value="GLUTATHIONE S-TRANSFERASE II"/>
    <property type="match status" value="1"/>
</dbReference>
<dbReference type="Gene3D" id="1.20.1050.130">
    <property type="match status" value="1"/>
</dbReference>
<dbReference type="SUPFAM" id="SSF47616">
    <property type="entry name" value="GST C-terminal domain-like"/>
    <property type="match status" value="1"/>
</dbReference>